<dbReference type="OrthoDB" id="3800745at2759"/>
<name>A0A6A5JZN5_9PLEO</name>
<keyword evidence="2" id="KW-1185">Reference proteome</keyword>
<dbReference type="EMBL" id="ML975414">
    <property type="protein sequence ID" value="KAF1829999.1"/>
    <property type="molecule type" value="Genomic_DNA"/>
</dbReference>
<sequence length="295" mass="30092">MASVSSSALPLSSSIATTTTLLSGFPPYSTVTASMDSLAPPPAPAPSSIIPSILSSSPALSLPSTTSTLLPRSSSAPSPSSLAATTTQSASAAWPPNFWNAASFLKGWANESPYTAPNTPVYSGLTSYSGNPLQGRTTLSLTTPPAHTAIPTTSSIMTSAAQASSTAIVVEPITPSTPAIVIVPVSPQIPPRATDDVPSFVLVSQARHTPIADTTTTSTTTIETTITKPLPKPSATPTADPSVYTSVLTPDERCPYPYPGIYCGKPKTTLVTKTTKKATPTTSAGCGYPGQPLLC</sequence>
<reference evidence="1" key="1">
    <citation type="submission" date="2020-01" db="EMBL/GenBank/DDBJ databases">
        <authorList>
            <consortium name="DOE Joint Genome Institute"/>
            <person name="Haridas S."/>
            <person name="Albert R."/>
            <person name="Binder M."/>
            <person name="Bloem J."/>
            <person name="Labutti K."/>
            <person name="Salamov A."/>
            <person name="Andreopoulos B."/>
            <person name="Baker S.E."/>
            <person name="Barry K."/>
            <person name="Bills G."/>
            <person name="Bluhm B.H."/>
            <person name="Cannon C."/>
            <person name="Castanera R."/>
            <person name="Culley D.E."/>
            <person name="Daum C."/>
            <person name="Ezra D."/>
            <person name="Gonzalez J.B."/>
            <person name="Henrissat B."/>
            <person name="Kuo A."/>
            <person name="Liang C."/>
            <person name="Lipzen A."/>
            <person name="Lutzoni F."/>
            <person name="Magnuson J."/>
            <person name="Mondo S."/>
            <person name="Nolan M."/>
            <person name="Ohm R."/>
            <person name="Pangilinan J."/>
            <person name="Park H.-J."/>
            <person name="Ramirez L."/>
            <person name="Alfaro M."/>
            <person name="Sun H."/>
            <person name="Tritt A."/>
            <person name="Yoshinaga Y."/>
            <person name="Zwiers L.-H."/>
            <person name="Turgeon B.G."/>
            <person name="Goodwin S.B."/>
            <person name="Spatafora J.W."/>
            <person name="Crous P.W."/>
            <person name="Grigoriev I.V."/>
        </authorList>
    </citation>
    <scope>NUCLEOTIDE SEQUENCE</scope>
    <source>
        <strain evidence="1">P77</strain>
    </source>
</reference>
<gene>
    <name evidence="1" type="ORF">BDW02DRAFT_573435</name>
</gene>
<organism evidence="1 2">
    <name type="scientific">Decorospora gaudefroyi</name>
    <dbReference type="NCBI Taxonomy" id="184978"/>
    <lineage>
        <taxon>Eukaryota</taxon>
        <taxon>Fungi</taxon>
        <taxon>Dikarya</taxon>
        <taxon>Ascomycota</taxon>
        <taxon>Pezizomycotina</taxon>
        <taxon>Dothideomycetes</taxon>
        <taxon>Pleosporomycetidae</taxon>
        <taxon>Pleosporales</taxon>
        <taxon>Pleosporineae</taxon>
        <taxon>Pleosporaceae</taxon>
        <taxon>Decorospora</taxon>
    </lineage>
</organism>
<accession>A0A6A5JZN5</accession>
<proteinExistence type="predicted"/>
<dbReference type="AlphaFoldDB" id="A0A6A5JZN5"/>
<dbReference type="Proteomes" id="UP000800040">
    <property type="component" value="Unassembled WGS sequence"/>
</dbReference>
<evidence type="ECO:0000313" key="2">
    <source>
        <dbReference type="Proteomes" id="UP000800040"/>
    </source>
</evidence>
<protein>
    <submittedName>
        <fullName evidence="1">Uncharacterized protein</fullName>
    </submittedName>
</protein>
<evidence type="ECO:0000313" key="1">
    <source>
        <dbReference type="EMBL" id="KAF1829999.1"/>
    </source>
</evidence>